<proteinExistence type="predicted"/>
<dbReference type="SUPFAM" id="SSF53901">
    <property type="entry name" value="Thiolase-like"/>
    <property type="match status" value="2"/>
</dbReference>
<reference evidence="1 2" key="1">
    <citation type="submission" date="2018-01" db="EMBL/GenBank/DDBJ databases">
        <title>Halomonas endophytica sp. nov., isolated from storage liquid in the stems of Populus euphratica.</title>
        <authorList>
            <person name="Chen C."/>
        </authorList>
    </citation>
    <scope>NUCLEOTIDE SEQUENCE [LARGE SCALE GENOMIC DNA]</scope>
    <source>
        <strain evidence="1 2">DSM 26881</strain>
    </source>
</reference>
<protein>
    <submittedName>
        <fullName evidence="1">3-oxoacyl-ACP synthase</fullName>
        <ecNumber evidence="1">2.3.1.41</ecNumber>
    </submittedName>
</protein>
<dbReference type="Gene3D" id="3.40.47.10">
    <property type="match status" value="1"/>
</dbReference>
<dbReference type="AlphaFoldDB" id="A0A2N7TFR2"/>
<organism evidence="1 2">
    <name type="scientific">Halomonas heilongjiangensis</name>
    <dbReference type="NCBI Taxonomy" id="1387883"/>
    <lineage>
        <taxon>Bacteria</taxon>
        <taxon>Pseudomonadati</taxon>
        <taxon>Pseudomonadota</taxon>
        <taxon>Gammaproteobacteria</taxon>
        <taxon>Oceanospirillales</taxon>
        <taxon>Halomonadaceae</taxon>
        <taxon>Halomonas</taxon>
    </lineage>
</organism>
<dbReference type="GO" id="GO:0004315">
    <property type="term" value="F:3-oxoacyl-[acyl-carrier-protein] synthase activity"/>
    <property type="evidence" value="ECO:0007669"/>
    <property type="project" value="UniProtKB-EC"/>
</dbReference>
<dbReference type="OrthoDB" id="3078238at2"/>
<keyword evidence="1" id="KW-0808">Transferase</keyword>
<dbReference type="EMBL" id="PNRE01000103">
    <property type="protein sequence ID" value="PMR67008.1"/>
    <property type="molecule type" value="Genomic_DNA"/>
</dbReference>
<dbReference type="NCBIfam" id="NF004798">
    <property type="entry name" value="PRK06147.1"/>
    <property type="match status" value="1"/>
</dbReference>
<comment type="caution">
    <text evidence="1">The sequence shown here is derived from an EMBL/GenBank/DDBJ whole genome shotgun (WGS) entry which is preliminary data.</text>
</comment>
<keyword evidence="2" id="KW-1185">Reference proteome</keyword>
<evidence type="ECO:0000313" key="1">
    <source>
        <dbReference type="EMBL" id="PMR67008.1"/>
    </source>
</evidence>
<dbReference type="RefSeq" id="WP_102629925.1">
    <property type="nucleotide sequence ID" value="NZ_PDOH01000048.1"/>
</dbReference>
<name>A0A2N7TFR2_9GAMM</name>
<dbReference type="Proteomes" id="UP000235346">
    <property type="component" value="Unassembled WGS sequence"/>
</dbReference>
<sequence length="347" mass="36254">MSAPALAILGTGMVTGVGLTAPAACAAMRCAIDNFQETRFMDAGGEWLLGCEVPLAQPWRGRTKLVKMLAMALQECLDGVPALDPASTPLILGVAEATRPGRLEGLDDALIPEVEAELGRRFHPGSRVIAGGRIAVAAGLWRARELLASRAIDRVIVAGVDGLLIAPTLAAFEARDRLLTSQNSNGFIPGEAAAALVVELARPSEAPQLLCMGLGFGTEPAHVEAEDQPLRADGLVDAIRGALAEVGSTLAATDFRIVDVSGEQYGFKEAALALGRLLRERKAEYDIWHPADCIGEVGAAIGAVMLGVTRAAVTKAYAPGNHVLAHFGNDDGRRAAAILSYQPVRAS</sequence>
<evidence type="ECO:0000313" key="2">
    <source>
        <dbReference type="Proteomes" id="UP000235346"/>
    </source>
</evidence>
<accession>A0A2N7TFR2</accession>
<gene>
    <name evidence="1" type="ORF">C1H66_21575</name>
</gene>
<keyword evidence="1" id="KW-0012">Acyltransferase</keyword>
<dbReference type="InterPro" id="IPR016039">
    <property type="entry name" value="Thiolase-like"/>
</dbReference>
<dbReference type="EC" id="2.3.1.41" evidence="1"/>